<dbReference type="GO" id="GO:0006352">
    <property type="term" value="P:DNA-templated transcription initiation"/>
    <property type="evidence" value="ECO:0007669"/>
    <property type="project" value="InterPro"/>
</dbReference>
<dbReference type="NCBIfam" id="TIGR02937">
    <property type="entry name" value="sigma70-ECF"/>
    <property type="match status" value="1"/>
</dbReference>
<dbReference type="Gene3D" id="1.10.10.10">
    <property type="entry name" value="Winged helix-like DNA-binding domain superfamily/Winged helix DNA-binding domain"/>
    <property type="match status" value="1"/>
</dbReference>
<dbReference type="InterPro" id="IPR013324">
    <property type="entry name" value="RNA_pol_sigma_r3/r4-like"/>
</dbReference>
<name>A0A068NN81_FIMGI</name>
<dbReference type="SUPFAM" id="SSF88659">
    <property type="entry name" value="Sigma3 and sigma4 domains of RNA polymerase sigma factors"/>
    <property type="match status" value="1"/>
</dbReference>
<dbReference type="OrthoDB" id="9797134at2"/>
<dbReference type="eggNOG" id="COG1595">
    <property type="taxonomic scope" value="Bacteria"/>
</dbReference>
<evidence type="ECO:0000259" key="6">
    <source>
        <dbReference type="Pfam" id="PF04542"/>
    </source>
</evidence>
<dbReference type="InterPro" id="IPR039425">
    <property type="entry name" value="RNA_pol_sigma-70-like"/>
</dbReference>
<evidence type="ECO:0000313" key="9">
    <source>
        <dbReference type="Proteomes" id="UP000027982"/>
    </source>
</evidence>
<dbReference type="InterPro" id="IPR013325">
    <property type="entry name" value="RNA_pol_sigma_r2"/>
</dbReference>
<dbReference type="Pfam" id="PF08281">
    <property type="entry name" value="Sigma70_r4_2"/>
    <property type="match status" value="1"/>
</dbReference>
<accession>A0A068NN81</accession>
<keyword evidence="5" id="KW-0804">Transcription</keyword>
<dbReference type="InterPro" id="IPR013249">
    <property type="entry name" value="RNA_pol_sigma70_r4_t2"/>
</dbReference>
<dbReference type="KEGG" id="fgi:OP10G_1548"/>
<keyword evidence="2" id="KW-0805">Transcription regulation</keyword>
<dbReference type="EMBL" id="CP007139">
    <property type="protein sequence ID" value="AIE84916.1"/>
    <property type="molecule type" value="Genomic_DNA"/>
</dbReference>
<evidence type="ECO:0000259" key="7">
    <source>
        <dbReference type="Pfam" id="PF08281"/>
    </source>
</evidence>
<sequence>MFRRSEAERYREIVDPNLDAAYGLAFWLLNDHHDAEDAVQSAALSAYQHLGQLRGEDGRRWFLKIVRNTCMNEIRRQASRSRFEVDVDTDVADPSSGDAEAVVLLRYDAERLRKAIESLPPPLREVIVLREFEEMTYRDIAEITGTVAGTVMSRLSRARNRLLGLLQDEVIHDL</sequence>
<dbReference type="PANTHER" id="PTHR43133">
    <property type="entry name" value="RNA POLYMERASE ECF-TYPE SIGMA FACTO"/>
    <property type="match status" value="1"/>
</dbReference>
<keyword evidence="9" id="KW-1185">Reference proteome</keyword>
<dbReference type="RefSeq" id="WP_025226477.1">
    <property type="nucleotide sequence ID" value="NZ_CP007139.1"/>
</dbReference>
<dbReference type="InterPro" id="IPR007627">
    <property type="entry name" value="RNA_pol_sigma70_r2"/>
</dbReference>
<dbReference type="Gene3D" id="1.10.1740.10">
    <property type="match status" value="1"/>
</dbReference>
<comment type="similarity">
    <text evidence="1">Belongs to the sigma-70 factor family. ECF subfamily.</text>
</comment>
<dbReference type="GO" id="GO:0016987">
    <property type="term" value="F:sigma factor activity"/>
    <property type="evidence" value="ECO:0007669"/>
    <property type="project" value="UniProtKB-KW"/>
</dbReference>
<proteinExistence type="inferred from homology"/>
<evidence type="ECO:0000256" key="4">
    <source>
        <dbReference type="ARBA" id="ARBA00023125"/>
    </source>
</evidence>
<protein>
    <submittedName>
        <fullName evidence="8">RNA polymerase, sigma-24 subunit, ECF subfamily</fullName>
    </submittedName>
</protein>
<evidence type="ECO:0000256" key="1">
    <source>
        <dbReference type="ARBA" id="ARBA00010641"/>
    </source>
</evidence>
<dbReference type="Pfam" id="PF04542">
    <property type="entry name" value="Sigma70_r2"/>
    <property type="match status" value="1"/>
</dbReference>
<evidence type="ECO:0000256" key="3">
    <source>
        <dbReference type="ARBA" id="ARBA00023082"/>
    </source>
</evidence>
<dbReference type="Proteomes" id="UP000027982">
    <property type="component" value="Chromosome"/>
</dbReference>
<dbReference type="InterPro" id="IPR036388">
    <property type="entry name" value="WH-like_DNA-bd_sf"/>
</dbReference>
<dbReference type="AlphaFoldDB" id="A0A068NN81"/>
<feature type="domain" description="RNA polymerase sigma-70 region 2" evidence="6">
    <location>
        <begin position="14"/>
        <end position="79"/>
    </location>
</feature>
<dbReference type="SUPFAM" id="SSF88946">
    <property type="entry name" value="Sigma2 domain of RNA polymerase sigma factors"/>
    <property type="match status" value="1"/>
</dbReference>
<organism evidence="8 9">
    <name type="scientific">Fimbriimonas ginsengisoli Gsoil 348</name>
    <dbReference type="NCBI Taxonomy" id="661478"/>
    <lineage>
        <taxon>Bacteria</taxon>
        <taxon>Bacillati</taxon>
        <taxon>Armatimonadota</taxon>
        <taxon>Fimbriimonadia</taxon>
        <taxon>Fimbriimonadales</taxon>
        <taxon>Fimbriimonadaceae</taxon>
        <taxon>Fimbriimonas</taxon>
    </lineage>
</organism>
<dbReference type="GO" id="GO:0003677">
    <property type="term" value="F:DNA binding"/>
    <property type="evidence" value="ECO:0007669"/>
    <property type="project" value="UniProtKB-KW"/>
</dbReference>
<gene>
    <name evidence="8" type="ORF">OP10G_1548</name>
</gene>
<dbReference type="PANTHER" id="PTHR43133:SF8">
    <property type="entry name" value="RNA POLYMERASE SIGMA FACTOR HI_1459-RELATED"/>
    <property type="match status" value="1"/>
</dbReference>
<keyword evidence="3" id="KW-0731">Sigma factor</keyword>
<evidence type="ECO:0000313" key="8">
    <source>
        <dbReference type="EMBL" id="AIE84916.1"/>
    </source>
</evidence>
<dbReference type="CDD" id="cd06171">
    <property type="entry name" value="Sigma70_r4"/>
    <property type="match status" value="1"/>
</dbReference>
<keyword evidence="4" id="KW-0238">DNA-binding</keyword>
<feature type="domain" description="RNA polymerase sigma factor 70 region 4 type 2" evidence="7">
    <location>
        <begin position="110"/>
        <end position="162"/>
    </location>
</feature>
<evidence type="ECO:0000256" key="2">
    <source>
        <dbReference type="ARBA" id="ARBA00023015"/>
    </source>
</evidence>
<dbReference type="HOGENOM" id="CLU_047691_1_2_0"/>
<evidence type="ECO:0000256" key="5">
    <source>
        <dbReference type="ARBA" id="ARBA00023163"/>
    </source>
</evidence>
<dbReference type="InterPro" id="IPR014284">
    <property type="entry name" value="RNA_pol_sigma-70_dom"/>
</dbReference>
<dbReference type="STRING" id="661478.OP10G_1548"/>
<reference evidence="8 9" key="1">
    <citation type="journal article" date="2014" name="PLoS ONE">
        <title>The first complete genome sequence of the class fimbriimonadia in the phylum armatimonadetes.</title>
        <authorList>
            <person name="Hu Z.Y."/>
            <person name="Wang Y.Z."/>
            <person name="Im W.T."/>
            <person name="Wang S.Y."/>
            <person name="Zhao G.P."/>
            <person name="Zheng H.J."/>
            <person name="Quan Z.X."/>
        </authorList>
    </citation>
    <scope>NUCLEOTIDE SEQUENCE [LARGE SCALE GENOMIC DNA]</scope>
    <source>
        <strain evidence="8">Gsoil 348</strain>
    </source>
</reference>